<evidence type="ECO:0000313" key="3">
    <source>
        <dbReference type="Proteomes" id="UP001244341"/>
    </source>
</evidence>
<keyword evidence="3" id="KW-1185">Reference proteome</keyword>
<dbReference type="EMBL" id="CP126211">
    <property type="protein sequence ID" value="WIA13236.1"/>
    <property type="molecule type" value="Genomic_DNA"/>
</dbReference>
<name>A0ABY8TYA8_TETOB</name>
<sequence length="495" mass="50373">MISAGLPLASRPHAPGRSNRAITSAKPAIRAISGRSRKLLTATPPPAVARPANGHRLLSLASQDANRGSESASIDDNVLASILSAAAVVKNAISSRAGKVRFVNRPSNGLGGNGSEDQFSSLEGSLASLASLLAPTSPDPSLDPLAKPLKVTAKAVGAGTTDDFCPNAWEAAAAAAAAAAMDEASTAAAAVGELTAADAAAAVAQDGTFDPRAWEMAAAAAAQAAASERTAFDGSAGSSSSGSGTAQQDGQAYATSAICWAVELLSQALAAAAGFRHTTGLTPQTPVSVPQLLLLPSNKAAAELLQLSPAQRAGTLLLLCGGEGGSRGDAWLGNVLSDVQHRLGLLEMGVALAAVYHRRGRPSFLSAAKHLLPLNEPSDPYLTASLGAMQPAGVLQALLLHWLLLPQLALAGLPALPEALLPQLLPEVVAALSSRQLQLAARWSEVWRITLLQQPAAAAILWMHCRTPPTSPPCSSNCCPASSPGTPHVPQQQQQ</sequence>
<gene>
    <name evidence="2" type="ORF">OEZ85_006826</name>
</gene>
<evidence type="ECO:0000256" key="1">
    <source>
        <dbReference type="SAM" id="MobiDB-lite"/>
    </source>
</evidence>
<dbReference type="Proteomes" id="UP001244341">
    <property type="component" value="Chromosome 4b"/>
</dbReference>
<evidence type="ECO:0000313" key="2">
    <source>
        <dbReference type="EMBL" id="WIA13236.1"/>
    </source>
</evidence>
<reference evidence="2 3" key="1">
    <citation type="submission" date="2023-05" db="EMBL/GenBank/DDBJ databases">
        <title>A 100% complete, gapless, phased diploid assembly of the Scenedesmus obliquus UTEX 3031 genome.</title>
        <authorList>
            <person name="Biondi T.C."/>
            <person name="Hanschen E.R."/>
            <person name="Kwon T."/>
            <person name="Eng W."/>
            <person name="Kruse C.P.S."/>
            <person name="Koehler S.I."/>
            <person name="Kunde Y."/>
            <person name="Gleasner C.D."/>
            <person name="You Mak K.T."/>
            <person name="Polle J."/>
            <person name="Hovde B.T."/>
            <person name="Starkenburg S.R."/>
        </authorList>
    </citation>
    <scope>NUCLEOTIDE SEQUENCE [LARGE SCALE GENOMIC DNA]</scope>
    <source>
        <strain evidence="2 3">DOE0152z</strain>
    </source>
</reference>
<feature type="region of interest" description="Disordered" evidence="1">
    <location>
        <begin position="1"/>
        <end position="21"/>
    </location>
</feature>
<feature type="region of interest" description="Disordered" evidence="1">
    <location>
        <begin position="473"/>
        <end position="495"/>
    </location>
</feature>
<protein>
    <submittedName>
        <fullName evidence="2">Uncharacterized protein</fullName>
    </submittedName>
</protein>
<proteinExistence type="predicted"/>
<accession>A0ABY8TYA8</accession>
<organism evidence="2 3">
    <name type="scientific">Tetradesmus obliquus</name>
    <name type="common">Green alga</name>
    <name type="synonym">Acutodesmus obliquus</name>
    <dbReference type="NCBI Taxonomy" id="3088"/>
    <lineage>
        <taxon>Eukaryota</taxon>
        <taxon>Viridiplantae</taxon>
        <taxon>Chlorophyta</taxon>
        <taxon>core chlorophytes</taxon>
        <taxon>Chlorophyceae</taxon>
        <taxon>CS clade</taxon>
        <taxon>Sphaeropleales</taxon>
        <taxon>Scenedesmaceae</taxon>
        <taxon>Tetradesmus</taxon>
    </lineage>
</organism>
<feature type="compositionally biased region" description="Low complexity" evidence="1">
    <location>
        <begin position="473"/>
        <end position="484"/>
    </location>
</feature>